<comment type="caution">
    <text evidence="2">The sequence shown here is derived from an EMBL/GenBank/DDBJ whole genome shotgun (WGS) entry which is preliminary data.</text>
</comment>
<evidence type="ECO:0000313" key="2">
    <source>
        <dbReference type="EMBL" id="MDX7987305.1"/>
    </source>
</evidence>
<feature type="chain" id="PRO_5046354321" evidence="1">
    <location>
        <begin position="23"/>
        <end position="137"/>
    </location>
</feature>
<evidence type="ECO:0000256" key="1">
    <source>
        <dbReference type="SAM" id="SignalP"/>
    </source>
</evidence>
<name>A0ABU4S966_9GAMM</name>
<dbReference type="RefSeq" id="WP_319929739.1">
    <property type="nucleotide sequence ID" value="NZ_VCDN01000027.1"/>
</dbReference>
<keyword evidence="2" id="KW-0449">Lipoprotein</keyword>
<accession>A0ABU4S966</accession>
<sequence length="137" mass="15891">MKKNIIMIATTLIVSSLMFGCAQINTSAERNARNFIYASYDDFDPNFYTHKYNSTQRLIPFFEQFWQLGKKDRVSGMTQEDAQQRVRYLTSDEFLNTIPKRSTFAGKVYNESVTPKWTKAMSEAISASYMDGYEGRE</sequence>
<dbReference type="Proteomes" id="UP001271890">
    <property type="component" value="Unassembled WGS sequence"/>
</dbReference>
<proteinExistence type="predicted"/>
<dbReference type="EMBL" id="VCDN01000027">
    <property type="protein sequence ID" value="MDX7987305.1"/>
    <property type="molecule type" value="Genomic_DNA"/>
</dbReference>
<dbReference type="NCBIfam" id="NF033828">
    <property type="entry name" value="entry_exc2_fam"/>
    <property type="match status" value="1"/>
</dbReference>
<keyword evidence="3" id="KW-1185">Reference proteome</keyword>
<gene>
    <name evidence="2" type="primary">exc2</name>
    <name evidence="2" type="ORF">FE392_08165</name>
</gene>
<keyword evidence="1" id="KW-0732">Signal</keyword>
<organism evidence="2 3">
    <name type="scientific">Xenorhabdus santafensis</name>
    <dbReference type="NCBI Taxonomy" id="2582833"/>
    <lineage>
        <taxon>Bacteria</taxon>
        <taxon>Pseudomonadati</taxon>
        <taxon>Pseudomonadota</taxon>
        <taxon>Gammaproteobacteria</taxon>
        <taxon>Enterobacterales</taxon>
        <taxon>Morganellaceae</taxon>
        <taxon>Xenorhabdus</taxon>
    </lineage>
</organism>
<evidence type="ECO:0000313" key="3">
    <source>
        <dbReference type="Proteomes" id="UP001271890"/>
    </source>
</evidence>
<feature type="signal peptide" evidence="1">
    <location>
        <begin position="1"/>
        <end position="22"/>
    </location>
</feature>
<dbReference type="PROSITE" id="PS51257">
    <property type="entry name" value="PROKAR_LIPOPROTEIN"/>
    <property type="match status" value="1"/>
</dbReference>
<reference evidence="3" key="1">
    <citation type="journal article" date="2024" name="Toxins">
        <title>Genome Sequence Analysis of Native Xenorhabdus Strains Isolated from Entomopathogenic Nematodes in Argentina.</title>
        <authorList>
            <person name="Palma L."/>
            <person name="Frizzo L."/>
            <person name="Kaiser S."/>
            <person name="Berry C."/>
            <person name="Caballero P."/>
            <person name="Bode H.B."/>
            <person name="Del Valle E.E."/>
        </authorList>
    </citation>
    <scope>NUCLEOTIDE SEQUENCE [LARGE SCALE GENOMIC DNA]</scope>
    <source>
        <strain evidence="3">12</strain>
    </source>
</reference>
<protein>
    <submittedName>
        <fullName evidence="2">Exc2 family lipoprotein</fullName>
    </submittedName>
</protein>